<dbReference type="OrthoDB" id="3174546at2"/>
<evidence type="ECO:0000313" key="3">
    <source>
        <dbReference type="EMBL" id="SHN75947.1"/>
    </source>
</evidence>
<feature type="domain" description="UspA" evidence="2">
    <location>
        <begin position="158"/>
        <end position="293"/>
    </location>
</feature>
<dbReference type="PRINTS" id="PR01438">
    <property type="entry name" value="UNVRSLSTRESS"/>
</dbReference>
<evidence type="ECO:0000313" key="4">
    <source>
        <dbReference type="Proteomes" id="UP000184440"/>
    </source>
</evidence>
<dbReference type="PANTHER" id="PTHR46268:SF6">
    <property type="entry name" value="UNIVERSAL STRESS PROTEIN UP12"/>
    <property type="match status" value="1"/>
</dbReference>
<evidence type="ECO:0000256" key="1">
    <source>
        <dbReference type="ARBA" id="ARBA00008791"/>
    </source>
</evidence>
<evidence type="ECO:0000259" key="2">
    <source>
        <dbReference type="Pfam" id="PF00582"/>
    </source>
</evidence>
<dbReference type="STRING" id="134849.SAMN05443668_107421"/>
<dbReference type="InterPro" id="IPR006016">
    <property type="entry name" value="UspA"/>
</dbReference>
<dbReference type="Proteomes" id="UP000184440">
    <property type="component" value="Unassembled WGS sequence"/>
</dbReference>
<proteinExistence type="inferred from homology"/>
<accession>A0A1M7TZ35</accession>
<keyword evidence="4" id="KW-1185">Reference proteome</keyword>
<sequence length="298" mass="30820">MTYAAGAPVTVGVDGSPASLDAVAWAAAEAGRRGRSLNLVYANAWPTYAHAMWPAWGPPDGRDGRTVGREVLRDAALRASEAAPHTAVTTEIVDGGPAGVLLERAEESALVVVGRRGSGGFPHLLVGSVAAQVATYAASPVVVVPERSAPPADDGPGIVLGVDGSEASHGAVEYAFAEASLRALPLTALRSWYWPTDDPAIVEPHAPLAGDHIAEQQRVLSEALAGWSEKYPDVRVRPLIAHHRPARALLDAAEGAALLVVGARGSGGFRTLLLGSVGETVIRHAPCPVVIVRAPARD</sequence>
<dbReference type="InterPro" id="IPR014729">
    <property type="entry name" value="Rossmann-like_a/b/a_fold"/>
</dbReference>
<dbReference type="Pfam" id="PF00582">
    <property type="entry name" value="Usp"/>
    <property type="match status" value="2"/>
</dbReference>
<gene>
    <name evidence="3" type="ORF">SAMN05443668_107421</name>
</gene>
<dbReference type="SUPFAM" id="SSF52402">
    <property type="entry name" value="Adenine nucleotide alpha hydrolases-like"/>
    <property type="match status" value="2"/>
</dbReference>
<organism evidence="3 4">
    <name type="scientific">Cryptosporangium aurantiacum</name>
    <dbReference type="NCBI Taxonomy" id="134849"/>
    <lineage>
        <taxon>Bacteria</taxon>
        <taxon>Bacillati</taxon>
        <taxon>Actinomycetota</taxon>
        <taxon>Actinomycetes</taxon>
        <taxon>Cryptosporangiales</taxon>
        <taxon>Cryptosporangiaceae</taxon>
        <taxon>Cryptosporangium</taxon>
    </lineage>
</organism>
<feature type="domain" description="UspA" evidence="2">
    <location>
        <begin position="9"/>
        <end position="145"/>
    </location>
</feature>
<name>A0A1M7TZ35_9ACTN</name>
<dbReference type="AlphaFoldDB" id="A0A1M7TZ35"/>
<protein>
    <submittedName>
        <fullName evidence="3">Nucleotide-binding universal stress protein, UspA family</fullName>
    </submittedName>
</protein>
<dbReference type="Gene3D" id="3.40.50.620">
    <property type="entry name" value="HUPs"/>
    <property type="match status" value="2"/>
</dbReference>
<dbReference type="EMBL" id="FRCS01000007">
    <property type="protein sequence ID" value="SHN75947.1"/>
    <property type="molecule type" value="Genomic_DNA"/>
</dbReference>
<comment type="similarity">
    <text evidence="1">Belongs to the universal stress protein A family.</text>
</comment>
<reference evidence="3 4" key="1">
    <citation type="submission" date="2016-11" db="EMBL/GenBank/DDBJ databases">
        <authorList>
            <person name="Jaros S."/>
            <person name="Januszkiewicz K."/>
            <person name="Wedrychowicz H."/>
        </authorList>
    </citation>
    <scope>NUCLEOTIDE SEQUENCE [LARGE SCALE GENOMIC DNA]</scope>
    <source>
        <strain evidence="3 4">DSM 46144</strain>
    </source>
</reference>
<dbReference type="InterPro" id="IPR006015">
    <property type="entry name" value="Universal_stress_UspA"/>
</dbReference>
<dbReference type="PANTHER" id="PTHR46268">
    <property type="entry name" value="STRESS RESPONSE PROTEIN NHAX"/>
    <property type="match status" value="1"/>
</dbReference>
<dbReference type="RefSeq" id="WP_073260195.1">
    <property type="nucleotide sequence ID" value="NZ_FRCS01000007.1"/>
</dbReference>